<accession>A0A3P9DHW3</accession>
<dbReference type="Ensembl" id="ENSMZET00005034912.1">
    <property type="protein sequence ID" value="ENSMZEP00005033726.1"/>
    <property type="gene ID" value="ENSMZEG00005025203.1"/>
</dbReference>
<dbReference type="InterPro" id="IPR013783">
    <property type="entry name" value="Ig-like_fold"/>
</dbReference>
<dbReference type="SUPFAM" id="SSF48726">
    <property type="entry name" value="Immunoglobulin"/>
    <property type="match status" value="1"/>
</dbReference>
<evidence type="ECO:0000313" key="5">
    <source>
        <dbReference type="Ensembl" id="ENSMZEP00005033726.1"/>
    </source>
</evidence>
<dbReference type="PRINTS" id="PR01638">
    <property type="entry name" value="MHCCLASSI"/>
</dbReference>
<evidence type="ECO:0000259" key="4">
    <source>
        <dbReference type="PROSITE" id="PS50835"/>
    </source>
</evidence>
<evidence type="ECO:0000313" key="6">
    <source>
        <dbReference type="Proteomes" id="UP000265160"/>
    </source>
</evidence>
<organism evidence="5 6">
    <name type="scientific">Maylandia zebra</name>
    <name type="common">zebra mbuna</name>
    <dbReference type="NCBI Taxonomy" id="106582"/>
    <lineage>
        <taxon>Eukaryota</taxon>
        <taxon>Metazoa</taxon>
        <taxon>Chordata</taxon>
        <taxon>Craniata</taxon>
        <taxon>Vertebrata</taxon>
        <taxon>Euteleostomi</taxon>
        <taxon>Actinopterygii</taxon>
        <taxon>Neopterygii</taxon>
        <taxon>Teleostei</taxon>
        <taxon>Neoteleostei</taxon>
        <taxon>Acanthomorphata</taxon>
        <taxon>Ovalentaria</taxon>
        <taxon>Cichlomorphae</taxon>
        <taxon>Cichliformes</taxon>
        <taxon>Cichlidae</taxon>
        <taxon>African cichlids</taxon>
        <taxon>Pseudocrenilabrinae</taxon>
        <taxon>Haplochromini</taxon>
        <taxon>Maylandia</taxon>
        <taxon>Maylandia zebra complex</taxon>
    </lineage>
</organism>
<dbReference type="Gene3D" id="3.30.500.10">
    <property type="entry name" value="MHC class I-like antigen recognition-like"/>
    <property type="match status" value="1"/>
</dbReference>
<dbReference type="Pfam" id="PF00129">
    <property type="entry name" value="MHC_I"/>
    <property type="match status" value="1"/>
</dbReference>
<dbReference type="AlphaFoldDB" id="A0A3P9DHW3"/>
<sequence length="376" mass="43667">MKTLIFLVVVGTYSTRHTMTYIETAATGWNESPELTEVIFVNGQEFVHYKSSLKKMVPKTEWIEKTVDPEYWERERQRNIHNEQAIKAHVVWLMERLNQTSGVHILQWMYGCEWNEDTEEVTGFEILGYDGRDYVAFDLKTETYIASAPQAVITKHNWDRDKTRILYKKYFLTQECVDKLKNFVNSGRKSLMKTVPPSVSLLQKTPSSPISCHATGFFPNVAEMFWRKDGEELHEGVHKGEILPNNDETFQMSVDLKLSSVKPEDWERHECVFQFSSVNKEIVTKLDKTKIKTNTGPSGFHVGGVIGGLAVLLLAVCIGIYFKLRGNGNEQNIFLCFMNDIHVKYLLIYYYSNKLIYFMPCSYDIKKNINWEYLII</sequence>
<dbReference type="InterPro" id="IPR003597">
    <property type="entry name" value="Ig_C1-set"/>
</dbReference>
<dbReference type="GO" id="GO:0009897">
    <property type="term" value="C:external side of plasma membrane"/>
    <property type="evidence" value="ECO:0007669"/>
    <property type="project" value="TreeGrafter"/>
</dbReference>
<dbReference type="InterPro" id="IPR036179">
    <property type="entry name" value="Ig-like_dom_sf"/>
</dbReference>
<dbReference type="InterPro" id="IPR050208">
    <property type="entry name" value="MHC_class-I_related"/>
</dbReference>
<dbReference type="SMART" id="SM00407">
    <property type="entry name" value="IGc1"/>
    <property type="match status" value="1"/>
</dbReference>
<feature type="transmembrane region" description="Helical" evidence="3">
    <location>
        <begin position="300"/>
        <end position="322"/>
    </location>
</feature>
<dbReference type="PANTHER" id="PTHR16675:SF237">
    <property type="entry name" value="MHC CLASS I ANTIGEN TRANSCRIPT VARIANT 1-RELATED"/>
    <property type="match status" value="1"/>
</dbReference>
<dbReference type="SUPFAM" id="SSF54452">
    <property type="entry name" value="MHC antigen-recognition domain"/>
    <property type="match status" value="1"/>
</dbReference>
<dbReference type="PROSITE" id="PS50835">
    <property type="entry name" value="IG_LIKE"/>
    <property type="match status" value="1"/>
</dbReference>
<name>A0A3P9DHW3_9CICH</name>
<feature type="domain" description="Ig-like" evidence="4">
    <location>
        <begin position="197"/>
        <end position="283"/>
    </location>
</feature>
<keyword evidence="1" id="KW-0325">Glycoprotein</keyword>
<keyword evidence="3" id="KW-0472">Membrane</keyword>
<protein>
    <submittedName>
        <fullName evidence="5">Class I histocompatibility antigen, F10 alpha chain-like</fullName>
    </submittedName>
</protein>
<dbReference type="STRING" id="106582.ENSMZEP00005033726"/>
<reference evidence="5 6" key="1">
    <citation type="journal article" date="2014" name="Nature">
        <title>The genomic substrate for adaptive radiation in African cichlid fish.</title>
        <authorList>
            <person name="Brawand D."/>
            <person name="Wagner C.E."/>
            <person name="Li Y.I."/>
            <person name="Malinsky M."/>
            <person name="Keller I."/>
            <person name="Fan S."/>
            <person name="Simakov O."/>
            <person name="Ng A.Y."/>
            <person name="Lim Z.W."/>
            <person name="Bezault E."/>
            <person name="Turner-Maier J."/>
            <person name="Johnson J."/>
            <person name="Alcazar R."/>
            <person name="Noh H.J."/>
            <person name="Russell P."/>
            <person name="Aken B."/>
            <person name="Alfoldi J."/>
            <person name="Amemiya C."/>
            <person name="Azzouzi N."/>
            <person name="Baroiller J.F."/>
            <person name="Barloy-Hubler F."/>
            <person name="Berlin A."/>
            <person name="Bloomquist R."/>
            <person name="Carleton K.L."/>
            <person name="Conte M.A."/>
            <person name="D'Cotta H."/>
            <person name="Eshel O."/>
            <person name="Gaffney L."/>
            <person name="Galibert F."/>
            <person name="Gante H.F."/>
            <person name="Gnerre S."/>
            <person name="Greuter L."/>
            <person name="Guyon R."/>
            <person name="Haddad N.S."/>
            <person name="Haerty W."/>
            <person name="Harris R.M."/>
            <person name="Hofmann H.A."/>
            <person name="Hourlier T."/>
            <person name="Hulata G."/>
            <person name="Jaffe D.B."/>
            <person name="Lara M."/>
            <person name="Lee A.P."/>
            <person name="MacCallum I."/>
            <person name="Mwaiko S."/>
            <person name="Nikaido M."/>
            <person name="Nishihara H."/>
            <person name="Ozouf-Costaz C."/>
            <person name="Penman D.J."/>
            <person name="Przybylski D."/>
            <person name="Rakotomanga M."/>
            <person name="Renn S.C.P."/>
            <person name="Ribeiro F.J."/>
            <person name="Ron M."/>
            <person name="Salzburger W."/>
            <person name="Sanchez-Pulido L."/>
            <person name="Santos M.E."/>
            <person name="Searle S."/>
            <person name="Sharpe T."/>
            <person name="Swofford R."/>
            <person name="Tan F.J."/>
            <person name="Williams L."/>
            <person name="Young S."/>
            <person name="Yin S."/>
            <person name="Okada N."/>
            <person name="Kocher T.D."/>
            <person name="Miska E.A."/>
            <person name="Lander E.S."/>
            <person name="Venkatesh B."/>
            <person name="Fernald R.D."/>
            <person name="Meyer A."/>
            <person name="Ponting C.P."/>
            <person name="Streelman J.T."/>
            <person name="Lindblad-Toh K."/>
            <person name="Seehausen O."/>
            <person name="Di Palma F."/>
        </authorList>
    </citation>
    <scope>NUCLEOTIDE SEQUENCE</scope>
</reference>
<dbReference type="PANTHER" id="PTHR16675">
    <property type="entry name" value="MHC CLASS I-RELATED"/>
    <property type="match status" value="1"/>
</dbReference>
<dbReference type="Proteomes" id="UP000265160">
    <property type="component" value="LG22"/>
</dbReference>
<dbReference type="InterPro" id="IPR001039">
    <property type="entry name" value="MHC_I_a_a1/a2"/>
</dbReference>
<dbReference type="FunFam" id="2.60.40.10:FF:000943">
    <property type="entry name" value="Classical MHC class I molecule, alpha-chain"/>
    <property type="match status" value="1"/>
</dbReference>
<dbReference type="FunFam" id="3.30.500.10:FF:000001">
    <property type="entry name" value="H-2 class I histocompatibility antigen, alpha chain"/>
    <property type="match status" value="1"/>
</dbReference>
<dbReference type="InterPro" id="IPR037055">
    <property type="entry name" value="MHC_I-like_Ag-recog_sf"/>
</dbReference>
<evidence type="ECO:0000256" key="2">
    <source>
        <dbReference type="RuleBase" id="RU004439"/>
    </source>
</evidence>
<reference evidence="5" key="3">
    <citation type="submission" date="2025-09" db="UniProtKB">
        <authorList>
            <consortium name="Ensembl"/>
        </authorList>
    </citation>
    <scope>IDENTIFICATION</scope>
</reference>
<dbReference type="InterPro" id="IPR011161">
    <property type="entry name" value="MHC_I-like_Ag-recog"/>
</dbReference>
<keyword evidence="6" id="KW-1185">Reference proteome</keyword>
<dbReference type="Gene3D" id="2.60.40.10">
    <property type="entry name" value="Immunoglobulins"/>
    <property type="match status" value="1"/>
</dbReference>
<dbReference type="InterPro" id="IPR011162">
    <property type="entry name" value="MHC_I/II-like_Ag-recog"/>
</dbReference>
<keyword evidence="3" id="KW-1133">Transmembrane helix</keyword>
<reference evidence="5" key="2">
    <citation type="submission" date="2025-08" db="UniProtKB">
        <authorList>
            <consortium name="Ensembl"/>
        </authorList>
    </citation>
    <scope>IDENTIFICATION</scope>
</reference>
<proteinExistence type="inferred from homology"/>
<evidence type="ECO:0000256" key="1">
    <source>
        <dbReference type="ARBA" id="ARBA00023180"/>
    </source>
</evidence>
<dbReference type="GO" id="GO:0005615">
    <property type="term" value="C:extracellular space"/>
    <property type="evidence" value="ECO:0007669"/>
    <property type="project" value="TreeGrafter"/>
</dbReference>
<comment type="similarity">
    <text evidence="2">Belongs to the MHC class I family.</text>
</comment>
<dbReference type="Pfam" id="PF07654">
    <property type="entry name" value="C1-set"/>
    <property type="match status" value="1"/>
</dbReference>
<dbReference type="GeneTree" id="ENSGT01120000271828"/>
<evidence type="ECO:0000256" key="3">
    <source>
        <dbReference type="SAM" id="Phobius"/>
    </source>
</evidence>
<keyword evidence="3" id="KW-0812">Transmembrane</keyword>
<dbReference type="GO" id="GO:0006955">
    <property type="term" value="P:immune response"/>
    <property type="evidence" value="ECO:0007669"/>
    <property type="project" value="TreeGrafter"/>
</dbReference>
<dbReference type="InterPro" id="IPR007110">
    <property type="entry name" value="Ig-like_dom"/>
</dbReference>